<comment type="caution">
    <text evidence="1">The sequence shown here is derived from an EMBL/GenBank/DDBJ whole genome shotgun (WGS) entry which is preliminary data.</text>
</comment>
<protein>
    <submittedName>
        <fullName evidence="1">Uncharacterized protein</fullName>
    </submittedName>
</protein>
<name>A0ABX5GRS0_9GAMM</name>
<proteinExistence type="predicted"/>
<dbReference type="RefSeq" id="WP_052675257.1">
    <property type="nucleotide sequence ID" value="NZ_JZSR01000014.1"/>
</dbReference>
<sequence length="107" mass="12428">MGKVILFLIVGYFAYQYFLGEESGCDKYASKFSCEYVENQASYDVYYWHNVENGNSNNEKFIGSVTGLSSCQNFAVNYARSINARWNNRSYICVLKKDGRNMEKHRL</sequence>
<dbReference type="EMBL" id="PYOP01000016">
    <property type="protein sequence ID" value="PSW95646.1"/>
    <property type="molecule type" value="Genomic_DNA"/>
</dbReference>
<gene>
    <name evidence="1" type="ORF">C9J52_10980</name>
</gene>
<evidence type="ECO:0000313" key="2">
    <source>
        <dbReference type="Proteomes" id="UP000241190"/>
    </source>
</evidence>
<keyword evidence="2" id="KW-1185">Reference proteome</keyword>
<evidence type="ECO:0000313" key="1">
    <source>
        <dbReference type="EMBL" id="PSW95646.1"/>
    </source>
</evidence>
<organism evidence="1 2">
    <name type="scientific">Photobacterium iliopiscarium</name>
    <dbReference type="NCBI Taxonomy" id="56192"/>
    <lineage>
        <taxon>Bacteria</taxon>
        <taxon>Pseudomonadati</taxon>
        <taxon>Pseudomonadota</taxon>
        <taxon>Gammaproteobacteria</taxon>
        <taxon>Vibrionales</taxon>
        <taxon>Vibrionaceae</taxon>
        <taxon>Photobacterium</taxon>
    </lineage>
</organism>
<reference evidence="1 2" key="1">
    <citation type="submission" date="2018-03" db="EMBL/GenBank/DDBJ databases">
        <title>Whole genome sequencing of Histamine producing bacteria.</title>
        <authorList>
            <person name="Butler K."/>
        </authorList>
    </citation>
    <scope>NUCLEOTIDE SEQUENCE [LARGE SCALE GENOMIC DNA]</scope>
    <source>
        <strain evidence="1 2">ATCC 51761</strain>
    </source>
</reference>
<accession>A0ABX5GRS0</accession>
<dbReference type="Proteomes" id="UP000241190">
    <property type="component" value="Unassembled WGS sequence"/>
</dbReference>